<dbReference type="InterPro" id="IPR001584">
    <property type="entry name" value="Integrase_cat-core"/>
</dbReference>
<feature type="compositionally biased region" description="Basic residues" evidence="1">
    <location>
        <begin position="143"/>
        <end position="152"/>
    </location>
</feature>
<proteinExistence type="predicted"/>
<dbReference type="SUPFAM" id="SSF53098">
    <property type="entry name" value="Ribonuclease H-like"/>
    <property type="match status" value="1"/>
</dbReference>
<dbReference type="Pfam" id="PF22938">
    <property type="entry name" value="Integrase_p58_C"/>
    <property type="match status" value="1"/>
</dbReference>
<feature type="domain" description="Integrase catalytic" evidence="2">
    <location>
        <begin position="1"/>
        <end position="67"/>
    </location>
</feature>
<evidence type="ECO:0000256" key="1">
    <source>
        <dbReference type="SAM" id="MobiDB-lite"/>
    </source>
</evidence>
<dbReference type="GO" id="GO:0015074">
    <property type="term" value="P:DNA integration"/>
    <property type="evidence" value="ECO:0007669"/>
    <property type="project" value="InterPro"/>
</dbReference>
<dbReference type="InterPro" id="IPR012337">
    <property type="entry name" value="RNaseH-like_sf"/>
</dbReference>
<feature type="region of interest" description="Disordered" evidence="1">
    <location>
        <begin position="118"/>
        <end position="152"/>
    </location>
</feature>
<dbReference type="OrthoDB" id="6428870at2759"/>
<organism evidence="3 4">
    <name type="scientific">Trichonephila inaurata madagascariensis</name>
    <dbReference type="NCBI Taxonomy" id="2747483"/>
    <lineage>
        <taxon>Eukaryota</taxon>
        <taxon>Metazoa</taxon>
        <taxon>Ecdysozoa</taxon>
        <taxon>Arthropoda</taxon>
        <taxon>Chelicerata</taxon>
        <taxon>Arachnida</taxon>
        <taxon>Araneae</taxon>
        <taxon>Araneomorphae</taxon>
        <taxon>Entelegynae</taxon>
        <taxon>Araneoidea</taxon>
        <taxon>Nephilidae</taxon>
        <taxon>Trichonephila</taxon>
        <taxon>Trichonephila inaurata</taxon>
    </lineage>
</organism>
<comment type="caution">
    <text evidence="3">The sequence shown here is derived from an EMBL/GenBank/DDBJ whole genome shotgun (WGS) entry which is preliminary data.</text>
</comment>
<dbReference type="EMBL" id="BMAV01004886">
    <property type="protein sequence ID" value="GFY45484.1"/>
    <property type="molecule type" value="Genomic_DNA"/>
</dbReference>
<dbReference type="PROSITE" id="PS50994">
    <property type="entry name" value="INTEGRASE"/>
    <property type="match status" value="1"/>
</dbReference>
<gene>
    <name evidence="3" type="primary">TY3B-I_965</name>
    <name evidence="3" type="ORF">TNIN_262251</name>
</gene>
<dbReference type="InterPro" id="IPR054465">
    <property type="entry name" value="Integrase_p58-like_C"/>
</dbReference>
<evidence type="ECO:0000313" key="4">
    <source>
        <dbReference type="Proteomes" id="UP000886998"/>
    </source>
</evidence>
<protein>
    <submittedName>
        <fullName evidence="3">Transposon Ty3-I Gag-Pol polyprotein</fullName>
    </submittedName>
</protein>
<evidence type="ECO:0000313" key="3">
    <source>
        <dbReference type="EMBL" id="GFY45484.1"/>
    </source>
</evidence>
<evidence type="ECO:0000259" key="2">
    <source>
        <dbReference type="PROSITE" id="PS50994"/>
    </source>
</evidence>
<reference evidence="3" key="1">
    <citation type="submission" date="2020-08" db="EMBL/GenBank/DDBJ databases">
        <title>Multicomponent nature underlies the extraordinary mechanical properties of spider dragline silk.</title>
        <authorList>
            <person name="Kono N."/>
            <person name="Nakamura H."/>
            <person name="Mori M."/>
            <person name="Yoshida Y."/>
            <person name="Ohtoshi R."/>
            <person name="Malay A.D."/>
            <person name="Moran D.A.P."/>
            <person name="Tomita M."/>
            <person name="Numata K."/>
            <person name="Arakawa K."/>
        </authorList>
    </citation>
    <scope>NUCLEOTIDE SEQUENCE</scope>
</reference>
<dbReference type="Proteomes" id="UP000886998">
    <property type="component" value="Unassembled WGS sequence"/>
</dbReference>
<name>A0A8X7BXG1_9ARAC</name>
<keyword evidence="4" id="KW-1185">Reference proteome</keyword>
<dbReference type="InterPro" id="IPR036397">
    <property type="entry name" value="RNaseH_sf"/>
</dbReference>
<dbReference type="GO" id="GO:0003676">
    <property type="term" value="F:nucleic acid binding"/>
    <property type="evidence" value="ECO:0007669"/>
    <property type="project" value="InterPro"/>
</dbReference>
<dbReference type="AlphaFoldDB" id="A0A8X7BXG1"/>
<feature type="compositionally biased region" description="Polar residues" evidence="1">
    <location>
        <begin position="127"/>
        <end position="142"/>
    </location>
</feature>
<accession>A0A8X7BXG1</accession>
<sequence>MTTAYHPQTNGLAKRFNKTLADILAMYVDVEQKTWDRILPFVTFAYNSARQLVGRSEKLLKKYFGRYQVLRKLSDVTYEVHDFDPTSRRCKSKDIVHVLRMKPYYDPDLQAHFNDSVASDDRRFGESTPSTGRNEYTGPTTRSRSKALRQTR</sequence>
<dbReference type="Gene3D" id="3.30.420.10">
    <property type="entry name" value="Ribonuclease H-like superfamily/Ribonuclease H"/>
    <property type="match status" value="1"/>
</dbReference>